<feature type="region of interest" description="Disordered" evidence="2">
    <location>
        <begin position="1000"/>
        <end position="1054"/>
    </location>
</feature>
<feature type="transmembrane region" description="Helical" evidence="3">
    <location>
        <begin position="1603"/>
        <end position="1626"/>
    </location>
</feature>
<dbReference type="CDD" id="cd00761">
    <property type="entry name" value="Glyco_tranf_GTA_type"/>
    <property type="match status" value="1"/>
</dbReference>
<dbReference type="Pfam" id="PF00849">
    <property type="entry name" value="PseudoU_synth_2"/>
    <property type="match status" value="2"/>
</dbReference>
<keyword evidence="3" id="KW-0472">Membrane</keyword>
<dbReference type="SUPFAM" id="SSF55120">
    <property type="entry name" value="Pseudouridine synthase"/>
    <property type="match status" value="2"/>
</dbReference>
<evidence type="ECO:0000313" key="7">
    <source>
        <dbReference type="Proteomes" id="UP000654075"/>
    </source>
</evidence>
<feature type="non-terminal residue" evidence="6">
    <location>
        <position position="1916"/>
    </location>
</feature>
<feature type="transmembrane region" description="Helical" evidence="3">
    <location>
        <begin position="1066"/>
        <end position="1094"/>
    </location>
</feature>
<feature type="transmembrane region" description="Helical" evidence="3">
    <location>
        <begin position="1236"/>
        <end position="1254"/>
    </location>
</feature>
<dbReference type="OrthoDB" id="2423701at2759"/>
<dbReference type="SUPFAM" id="SSF53448">
    <property type="entry name" value="Nucleotide-diphospho-sugar transferases"/>
    <property type="match status" value="1"/>
</dbReference>
<evidence type="ECO:0000256" key="1">
    <source>
        <dbReference type="ARBA" id="ARBA00010876"/>
    </source>
</evidence>
<dbReference type="PROSITE" id="PS01129">
    <property type="entry name" value="PSI_RLU"/>
    <property type="match status" value="1"/>
</dbReference>
<evidence type="ECO:0000259" key="5">
    <source>
        <dbReference type="Pfam" id="PF00849"/>
    </source>
</evidence>
<reference evidence="6" key="1">
    <citation type="submission" date="2021-02" db="EMBL/GenBank/DDBJ databases">
        <authorList>
            <person name="Dougan E. K."/>
            <person name="Rhodes N."/>
            <person name="Thang M."/>
            <person name="Chan C."/>
        </authorList>
    </citation>
    <scope>NUCLEOTIDE SEQUENCE</scope>
</reference>
<evidence type="ECO:0000259" key="4">
    <source>
        <dbReference type="Pfam" id="PF00535"/>
    </source>
</evidence>
<accession>A0A813D275</accession>
<evidence type="ECO:0000313" key="6">
    <source>
        <dbReference type="EMBL" id="CAE8582350.1"/>
    </source>
</evidence>
<keyword evidence="3" id="KW-0812">Transmembrane</keyword>
<dbReference type="PANTHER" id="PTHR21600:SF87">
    <property type="entry name" value="RNA PSEUDOURIDYLATE SYNTHASE DOMAIN-CONTAINING PROTEIN 1"/>
    <property type="match status" value="1"/>
</dbReference>
<dbReference type="CDD" id="cd02869">
    <property type="entry name" value="PseudoU_synth_RluA_like"/>
    <property type="match status" value="2"/>
</dbReference>
<sequence>AERIQHFFSALQPPLDSVRQLDDKAADWLSRRQRMKQSEVSHRSACFEFPVLVTLDPSSFGSATEADALLRSQLHSSLGLGGGSSSSKDGCAQLARKVGWSPKEVEEYFQNVATGGSSPSSKLQGLLEAERYRDHYSDTVCVAHMPPSAVLPRPLVASQPLVSWLIPVRNAEDFVLDSLRSVEGQVGMGPGSFEVVLVEDASEDGTLEVLRRYAEGKPHVRVVEGSGMQMGVAGSLREGWGHCRGDFVARLDADDEAEPDRLVKQLRYMEQHKTVSVVGSRVRPFFSEERKCTIEKVAEKEAFPLSWLGQMSPAAPGADPVSECLVESALPRWGATLPLDEAGEEWRSLWRSAVEKATDWGTVSEDVRARIAQLDFLVSKGRLTQEACARLVLTQPECLLDYGVKQVWSDPLMADKRWRLIAVRKAFNMLTLDRPDSFEGEKTVESWFQRELPGLQMHLCNQLEDEVSGVLLMGTSKKASQVCKDLFQKQLVKKTYHALVSGHPQWDEEVCLDSPVKGGRPATYVRVLRRGFWVFNPGIEEPVAASLVEAWTMVGRTHQIKVHLRDAGHPVLGDRDESQVRKDAGAAAYRLFLHATRLDVPLPEHIGAVSIEDPHGFDSQLVDAAEQVAERRCVPWRAQAAALLDVDLLQEALRRWGSADFEEAAAGLRQRCPALEAFAETADGAENQVSARIAQLDFLVDTGAMSGADCLQMVTSWPECLSDFTIRQVWAQDDLVAVNKPFNRLMYCKKRLPREVPVADWLKTGFQGQGQARLCHRLDYGTSGVLLLATSREAANWCAELFAGRKVKKVYHAVVFGHPSWDGQVCLDDPIQGKPSETLVHVVKRALWPVCGPGREPVPVALVQAKPTTGRTHQIRLHLMMAGHPILGDLDYATAVQREMALSYRLCLHASRIESHRACQRTELPRGFLNTKHNEANLSFLSQELPRGSPPVLGDADVGGKRPGPAVSRLEQRGAALLGLARRLQAPSGAKAMLLGRSELQPHRQWATPPTTQKLHQRPRTTLVDDTQDPGLLVDDTKDPELRPQQVPSWGGTPYHPQADRLVKDLAFLCAHAGAMFAPFYFTGDALACFLLLYPMAAMCEMALSCQRQLPPACSRSQKLVEYFIAYCGVLTMQSHLENGVLGRSRSGEEAAEKQSDRSQNKPNLAGTDLSYIITPNWRVQGGYWWSRLGWLYDEKDYDNGVLGRSWLFDEKDSPTRVEKMDVSDRYFYMFLRRTYYLHAVVVPVAALYLYGGLPFMFWGFFVRIVAQQPACLRDLLPARADRLLKVFNWGFGTPYHHPQADRLLKDLAFARSVLAVPMPGMAFQRSLALLVCALAVCSWLLTEELFLQFAPATGPFRGSGAGPLGGRSRWKIGRMEQTGLASLCLAMSSGVLLGLVRRFQAPSGAKARPQAVEDTRDPETQVAPWEWTPGAPSEPTPRQWRTPETQKLPQRPRTTLVDDTTDPGLRPQQMFNWGVGTPYHHPQADRLLKDLAFLCAHAGALFAPFYFTGDALACFLVLYPMAAMCEMALSCQRQLPPACSRSRKLVEYFIAYCGVLTMQSHLENGGLGWRRSGEESDEDSPMRLQKMDASDRYFYMFLRKTYYLHAVVVPVAGLYLYGGLPFVFWGCGAAAGMPQRPLASKGQVECEEVQKGDDVLVVDGPAEYFNCRVMRVGAESMALNPSRWKEALKAAEGGHGEVVLQRRDPPEPPKGSRWFHPMLVRAALLFEDSVAGTTALLRRAHFPQECPFPREEAEGHWCWLSLEPHQHAANLADALVRTRRHSANRATRDEADVHESRCAAVQHHLTKVHAVNVDMHDAAALLNFRGPRTPDQGEKLLDVLGQVERSLFADYIRPKEQDERGEFWKDFVSGREACLERAITSHRRRFKVLADEVALSITSVPEHSPRERKERQAPR</sequence>
<comment type="similarity">
    <text evidence="1">Belongs to the pseudouridine synthase RluA family.</text>
</comment>
<dbReference type="PANTHER" id="PTHR21600">
    <property type="entry name" value="MITOCHONDRIAL RNA PSEUDOURIDINE SYNTHASE"/>
    <property type="match status" value="1"/>
</dbReference>
<feature type="region of interest" description="Disordered" evidence="2">
    <location>
        <begin position="1144"/>
        <end position="1163"/>
    </location>
</feature>
<name>A0A813D275_POLGL</name>
<feature type="domain" description="Pseudouridine synthase RsuA/RluA-like" evidence="5">
    <location>
        <begin position="735"/>
        <end position="879"/>
    </location>
</feature>
<feature type="compositionally biased region" description="Basic and acidic residues" evidence="2">
    <location>
        <begin position="1146"/>
        <end position="1160"/>
    </location>
</feature>
<feature type="transmembrane region" description="Helical" evidence="3">
    <location>
        <begin position="1492"/>
        <end position="1520"/>
    </location>
</feature>
<feature type="region of interest" description="Disordered" evidence="2">
    <location>
        <begin position="1405"/>
        <end position="1468"/>
    </location>
</feature>
<dbReference type="Gene3D" id="3.30.2350.10">
    <property type="entry name" value="Pseudouridine synthase"/>
    <property type="match status" value="2"/>
</dbReference>
<dbReference type="InterPro" id="IPR006145">
    <property type="entry name" value="PsdUridine_synth_RsuA/RluA"/>
</dbReference>
<dbReference type="Pfam" id="PF00535">
    <property type="entry name" value="Glycos_transf_2"/>
    <property type="match status" value="1"/>
</dbReference>
<gene>
    <name evidence="6" type="ORF">PGLA1383_LOCUS1350</name>
</gene>
<proteinExistence type="inferred from homology"/>
<dbReference type="GO" id="GO:0003723">
    <property type="term" value="F:RNA binding"/>
    <property type="evidence" value="ECO:0007669"/>
    <property type="project" value="InterPro"/>
</dbReference>
<dbReference type="Gene3D" id="3.90.550.10">
    <property type="entry name" value="Spore Coat Polysaccharide Biosynthesis Protein SpsA, Chain A"/>
    <property type="match status" value="1"/>
</dbReference>
<dbReference type="EMBL" id="CAJNNV010000363">
    <property type="protein sequence ID" value="CAE8582350.1"/>
    <property type="molecule type" value="Genomic_DNA"/>
</dbReference>
<dbReference type="InterPro" id="IPR029044">
    <property type="entry name" value="Nucleotide-diphossugar_trans"/>
</dbReference>
<dbReference type="InterPro" id="IPR006224">
    <property type="entry name" value="PsdUridine_synth_RluA-like_CS"/>
</dbReference>
<feature type="domain" description="Pseudouridine synthase RsuA/RluA-like" evidence="5">
    <location>
        <begin position="452"/>
        <end position="564"/>
    </location>
</feature>
<evidence type="ECO:0000256" key="2">
    <source>
        <dbReference type="SAM" id="MobiDB-lite"/>
    </source>
</evidence>
<keyword evidence="7" id="KW-1185">Reference proteome</keyword>
<evidence type="ECO:0000256" key="3">
    <source>
        <dbReference type="SAM" id="Phobius"/>
    </source>
</evidence>
<protein>
    <submittedName>
        <fullName evidence="6">Uncharacterized protein</fullName>
    </submittedName>
</protein>
<keyword evidence="3" id="KW-1133">Transmembrane helix</keyword>
<comment type="caution">
    <text evidence="6">The sequence shown here is derived from an EMBL/GenBank/DDBJ whole genome shotgun (WGS) entry which is preliminary data.</text>
</comment>
<dbReference type="InterPro" id="IPR050188">
    <property type="entry name" value="RluA_PseudoU_synthase"/>
</dbReference>
<organism evidence="6 7">
    <name type="scientific">Polarella glacialis</name>
    <name type="common">Dinoflagellate</name>
    <dbReference type="NCBI Taxonomy" id="89957"/>
    <lineage>
        <taxon>Eukaryota</taxon>
        <taxon>Sar</taxon>
        <taxon>Alveolata</taxon>
        <taxon>Dinophyceae</taxon>
        <taxon>Suessiales</taxon>
        <taxon>Suessiaceae</taxon>
        <taxon>Polarella</taxon>
    </lineage>
</organism>
<feature type="domain" description="Glycosyltransferase 2-like" evidence="4">
    <location>
        <begin position="163"/>
        <end position="286"/>
    </location>
</feature>
<dbReference type="GO" id="GO:0009982">
    <property type="term" value="F:pseudouridine synthase activity"/>
    <property type="evidence" value="ECO:0007669"/>
    <property type="project" value="InterPro"/>
</dbReference>
<dbReference type="InterPro" id="IPR020103">
    <property type="entry name" value="PsdUridine_synth_cat_dom_sf"/>
</dbReference>
<dbReference type="GO" id="GO:0000455">
    <property type="term" value="P:enzyme-directed rRNA pseudouridine synthesis"/>
    <property type="evidence" value="ECO:0007669"/>
    <property type="project" value="TreeGrafter"/>
</dbReference>
<dbReference type="Proteomes" id="UP000654075">
    <property type="component" value="Unassembled WGS sequence"/>
</dbReference>
<dbReference type="InterPro" id="IPR001173">
    <property type="entry name" value="Glyco_trans_2-like"/>
</dbReference>